<dbReference type="InterPro" id="IPR029041">
    <property type="entry name" value="FAD-linked_oxidoreductase-like"/>
</dbReference>
<keyword evidence="4 5" id="KW-0642">Proline metabolism</keyword>
<dbReference type="InterPro" id="IPR002872">
    <property type="entry name" value="Proline_DH_dom"/>
</dbReference>
<dbReference type="EC" id="1.5.5.2" evidence="2 5"/>
<dbReference type="GO" id="GO:0005739">
    <property type="term" value="C:mitochondrion"/>
    <property type="evidence" value="ECO:0007669"/>
    <property type="project" value="TreeGrafter"/>
</dbReference>
<dbReference type="Pfam" id="PF01619">
    <property type="entry name" value="Pro_dh"/>
    <property type="match status" value="1"/>
</dbReference>
<dbReference type="GO" id="GO:0010133">
    <property type="term" value="P:L-proline catabolic process to L-glutamate"/>
    <property type="evidence" value="ECO:0007669"/>
    <property type="project" value="TreeGrafter"/>
</dbReference>
<dbReference type="PANTHER" id="PTHR13914:SF34">
    <property type="entry name" value="PROLINE DEHYDROGENASE"/>
    <property type="match status" value="1"/>
</dbReference>
<accession>A0A0G4P0W0</accession>
<evidence type="ECO:0000259" key="6">
    <source>
        <dbReference type="Pfam" id="PF01619"/>
    </source>
</evidence>
<evidence type="ECO:0000256" key="1">
    <source>
        <dbReference type="ARBA" id="ARBA00005869"/>
    </source>
</evidence>
<keyword evidence="5" id="KW-0285">Flavoprotein</keyword>
<keyword evidence="8" id="KW-1185">Reference proteome</keyword>
<dbReference type="EMBL" id="HG793136">
    <property type="protein sequence ID" value="CRL19951.1"/>
    <property type="molecule type" value="Genomic_DNA"/>
</dbReference>
<protein>
    <recommendedName>
        <fullName evidence="2 5">Proline dehydrogenase</fullName>
        <ecNumber evidence="2 5">1.5.5.2</ecNumber>
    </recommendedName>
</protein>
<dbReference type="InterPro" id="IPR015659">
    <property type="entry name" value="Proline_oxidase"/>
</dbReference>
<feature type="domain" description="Proline dehydrogenase" evidence="6">
    <location>
        <begin position="124"/>
        <end position="447"/>
    </location>
</feature>
<comment type="cofactor">
    <cofactor evidence="5">
        <name>FAD</name>
        <dbReference type="ChEBI" id="CHEBI:57692"/>
    </cofactor>
</comment>
<name>A0A0G4P0W0_PENC3</name>
<gene>
    <name evidence="7" type="ORF">PCAMFM013_S003g000743</name>
</gene>
<evidence type="ECO:0000256" key="2">
    <source>
        <dbReference type="ARBA" id="ARBA00012695"/>
    </source>
</evidence>
<proteinExistence type="inferred from homology"/>
<reference evidence="7 8" key="1">
    <citation type="journal article" date="2014" name="Nat. Commun.">
        <title>Multiple recent horizontal transfers of a large genomic region in cheese making fungi.</title>
        <authorList>
            <person name="Cheeseman K."/>
            <person name="Ropars J."/>
            <person name="Renault P."/>
            <person name="Dupont J."/>
            <person name="Gouzy J."/>
            <person name="Branca A."/>
            <person name="Abraham A.L."/>
            <person name="Ceppi M."/>
            <person name="Conseiller E."/>
            <person name="Debuchy R."/>
            <person name="Malagnac F."/>
            <person name="Goarin A."/>
            <person name="Silar P."/>
            <person name="Lacoste S."/>
            <person name="Sallet E."/>
            <person name="Bensimon A."/>
            <person name="Giraud T."/>
            <person name="Brygoo Y."/>
        </authorList>
    </citation>
    <scope>NUCLEOTIDE SEQUENCE [LARGE SCALE GENOMIC DNA]</scope>
    <source>
        <strain evidence="8">FM 013</strain>
    </source>
</reference>
<dbReference type="Proteomes" id="UP000053732">
    <property type="component" value="Unassembled WGS sequence"/>
</dbReference>
<keyword evidence="3 5" id="KW-0560">Oxidoreductase</keyword>
<sequence length="467" mass="52816">MRPIFKSLLVRPPAAGVKNVFLRRYAPQRTYISVARAHINSSGEHAMTKLPPLAAMPTGALLRSLAFTTIMSTALLKPAMHFMKLVANPNAFIFSPDRNPVVRMLLRPTFYKQFAAGENEKEVTKTIRHIKDQGFTGVILGYAREIVVETQGRTPRPTDNPTKAELRDIELWKQDTLRTLRMLDSGDFLAIKYTGAGRIAVDACLAGEALPPKSIELAMDEICNEARSQGSRIWIDAEQTHLQPTLDRWAIDLMRRHNRDGKALVYNTIQAYLKSSRETVLSHLRAAQNGDWTLGIKLVRGAYIANEPRSRIHDTKEQTDEAYNKIVSSLLRQDFPVDGDHGIFPKVQLFVASHNVSSIRQAYSLHSDRVRDEMPTVYVEYGQLMGMADDVSCELLIHRREDLQSTDEKTRLSAPKVFKCLSWGSTSELVQNLYRRAVENTDAVQRTENMAKALRGELLRRVFRLSS</sequence>
<keyword evidence="5" id="KW-0274">FAD</keyword>
<evidence type="ECO:0000313" key="7">
    <source>
        <dbReference type="EMBL" id="CRL19951.1"/>
    </source>
</evidence>
<organism evidence="7 8">
    <name type="scientific">Penicillium camemberti (strain FM 013)</name>
    <dbReference type="NCBI Taxonomy" id="1429867"/>
    <lineage>
        <taxon>Eukaryota</taxon>
        <taxon>Fungi</taxon>
        <taxon>Dikarya</taxon>
        <taxon>Ascomycota</taxon>
        <taxon>Pezizomycotina</taxon>
        <taxon>Eurotiomycetes</taxon>
        <taxon>Eurotiomycetidae</taxon>
        <taxon>Eurotiales</taxon>
        <taxon>Aspergillaceae</taxon>
        <taxon>Penicillium</taxon>
    </lineage>
</organism>
<dbReference type="STRING" id="1429867.A0A0G4P0W0"/>
<evidence type="ECO:0000256" key="5">
    <source>
        <dbReference type="RuleBase" id="RU364054"/>
    </source>
</evidence>
<comment type="function">
    <text evidence="5">Converts proline to delta-1-pyrroline-5-carboxylate.</text>
</comment>
<dbReference type="GO" id="GO:0004657">
    <property type="term" value="F:proline dehydrogenase activity"/>
    <property type="evidence" value="ECO:0007669"/>
    <property type="project" value="UniProtKB-EC"/>
</dbReference>
<dbReference type="SUPFAM" id="SSF51730">
    <property type="entry name" value="FAD-linked oxidoreductase"/>
    <property type="match status" value="1"/>
</dbReference>
<dbReference type="GO" id="GO:0071949">
    <property type="term" value="F:FAD binding"/>
    <property type="evidence" value="ECO:0007669"/>
    <property type="project" value="TreeGrafter"/>
</dbReference>
<dbReference type="PANTHER" id="PTHR13914">
    <property type="entry name" value="PROLINE OXIDASE"/>
    <property type="match status" value="1"/>
</dbReference>
<evidence type="ECO:0000256" key="3">
    <source>
        <dbReference type="ARBA" id="ARBA00023002"/>
    </source>
</evidence>
<evidence type="ECO:0000313" key="8">
    <source>
        <dbReference type="Proteomes" id="UP000053732"/>
    </source>
</evidence>
<comment type="similarity">
    <text evidence="1 5">Belongs to the proline oxidase family.</text>
</comment>
<dbReference type="Gene3D" id="3.20.20.220">
    <property type="match status" value="1"/>
</dbReference>
<dbReference type="AlphaFoldDB" id="A0A0G4P0W0"/>
<comment type="catalytic activity">
    <reaction evidence="5">
        <text>L-proline + a quinone = (S)-1-pyrroline-5-carboxylate + a quinol + H(+)</text>
        <dbReference type="Rhea" id="RHEA:23784"/>
        <dbReference type="ChEBI" id="CHEBI:15378"/>
        <dbReference type="ChEBI" id="CHEBI:17388"/>
        <dbReference type="ChEBI" id="CHEBI:24646"/>
        <dbReference type="ChEBI" id="CHEBI:60039"/>
        <dbReference type="ChEBI" id="CHEBI:132124"/>
        <dbReference type="EC" id="1.5.5.2"/>
    </reaction>
</comment>
<evidence type="ECO:0000256" key="4">
    <source>
        <dbReference type="ARBA" id="ARBA00023062"/>
    </source>
</evidence>